<keyword evidence="2" id="KW-1185">Reference proteome</keyword>
<evidence type="ECO:0000313" key="1">
    <source>
        <dbReference type="EMBL" id="KIM87760.1"/>
    </source>
</evidence>
<organism evidence="1 2">
    <name type="scientific">Piloderma croceum (strain F 1598)</name>
    <dbReference type="NCBI Taxonomy" id="765440"/>
    <lineage>
        <taxon>Eukaryota</taxon>
        <taxon>Fungi</taxon>
        <taxon>Dikarya</taxon>
        <taxon>Basidiomycota</taxon>
        <taxon>Agaricomycotina</taxon>
        <taxon>Agaricomycetes</taxon>
        <taxon>Agaricomycetidae</taxon>
        <taxon>Atheliales</taxon>
        <taxon>Atheliaceae</taxon>
        <taxon>Piloderma</taxon>
    </lineage>
</organism>
<reference evidence="1 2" key="1">
    <citation type="submission" date="2014-04" db="EMBL/GenBank/DDBJ databases">
        <authorList>
            <consortium name="DOE Joint Genome Institute"/>
            <person name="Kuo A."/>
            <person name="Tarkka M."/>
            <person name="Buscot F."/>
            <person name="Kohler A."/>
            <person name="Nagy L.G."/>
            <person name="Floudas D."/>
            <person name="Copeland A."/>
            <person name="Barry K.W."/>
            <person name="Cichocki N."/>
            <person name="Veneault-Fourrey C."/>
            <person name="LaButti K."/>
            <person name="Lindquist E.A."/>
            <person name="Lipzen A."/>
            <person name="Lundell T."/>
            <person name="Morin E."/>
            <person name="Murat C."/>
            <person name="Sun H."/>
            <person name="Tunlid A."/>
            <person name="Henrissat B."/>
            <person name="Grigoriev I.V."/>
            <person name="Hibbett D.S."/>
            <person name="Martin F."/>
            <person name="Nordberg H.P."/>
            <person name="Cantor M.N."/>
            <person name="Hua S.X."/>
        </authorList>
    </citation>
    <scope>NUCLEOTIDE SEQUENCE [LARGE SCALE GENOMIC DNA]</scope>
    <source>
        <strain evidence="1 2">F 1598</strain>
    </source>
</reference>
<name>A0A0C3FTT1_PILCF</name>
<protein>
    <submittedName>
        <fullName evidence="1">Uncharacterized protein</fullName>
    </submittedName>
</protein>
<dbReference type="InParanoid" id="A0A0C3FTT1"/>
<sequence length="52" mass="6075">MTLMHQLDSFMMFASKFPWFLLMSATHLRTPHRYFPVKAQFASLVGLRGSKN</sequence>
<dbReference type="HOGENOM" id="CLU_3088019_0_0_1"/>
<dbReference type="AlphaFoldDB" id="A0A0C3FTT1"/>
<dbReference type="Proteomes" id="UP000054166">
    <property type="component" value="Unassembled WGS sequence"/>
</dbReference>
<gene>
    <name evidence="1" type="ORF">PILCRDRAFT_260367</name>
</gene>
<evidence type="ECO:0000313" key="2">
    <source>
        <dbReference type="Proteomes" id="UP000054166"/>
    </source>
</evidence>
<reference evidence="2" key="2">
    <citation type="submission" date="2015-01" db="EMBL/GenBank/DDBJ databases">
        <title>Evolutionary Origins and Diversification of the Mycorrhizal Mutualists.</title>
        <authorList>
            <consortium name="DOE Joint Genome Institute"/>
            <consortium name="Mycorrhizal Genomics Consortium"/>
            <person name="Kohler A."/>
            <person name="Kuo A."/>
            <person name="Nagy L.G."/>
            <person name="Floudas D."/>
            <person name="Copeland A."/>
            <person name="Barry K.W."/>
            <person name="Cichocki N."/>
            <person name="Veneault-Fourrey C."/>
            <person name="LaButti K."/>
            <person name="Lindquist E.A."/>
            <person name="Lipzen A."/>
            <person name="Lundell T."/>
            <person name="Morin E."/>
            <person name="Murat C."/>
            <person name="Riley R."/>
            <person name="Ohm R."/>
            <person name="Sun H."/>
            <person name="Tunlid A."/>
            <person name="Henrissat B."/>
            <person name="Grigoriev I.V."/>
            <person name="Hibbett D.S."/>
            <person name="Martin F."/>
        </authorList>
    </citation>
    <scope>NUCLEOTIDE SEQUENCE [LARGE SCALE GENOMIC DNA]</scope>
    <source>
        <strain evidence="2">F 1598</strain>
    </source>
</reference>
<dbReference type="EMBL" id="KN832978">
    <property type="protein sequence ID" value="KIM87760.1"/>
    <property type="molecule type" value="Genomic_DNA"/>
</dbReference>
<proteinExistence type="predicted"/>
<accession>A0A0C3FTT1</accession>